<keyword evidence="4" id="KW-0238">DNA-binding</keyword>
<dbReference type="InterPro" id="IPR009072">
    <property type="entry name" value="Histone-fold"/>
</dbReference>
<comment type="subcellular location">
    <subcellularLocation>
        <location evidence="1">Nucleus</location>
    </subcellularLocation>
</comment>
<reference evidence="8" key="1">
    <citation type="journal article" date="2020" name="Stud. Mycol.">
        <title>101 Dothideomycetes genomes: a test case for predicting lifestyles and emergence of pathogens.</title>
        <authorList>
            <person name="Haridas S."/>
            <person name="Albert R."/>
            <person name="Binder M."/>
            <person name="Bloem J."/>
            <person name="Labutti K."/>
            <person name="Salamov A."/>
            <person name="Andreopoulos B."/>
            <person name="Baker S."/>
            <person name="Barry K."/>
            <person name="Bills G."/>
            <person name="Bluhm B."/>
            <person name="Cannon C."/>
            <person name="Castanera R."/>
            <person name="Culley D."/>
            <person name="Daum C."/>
            <person name="Ezra D."/>
            <person name="Gonzalez J."/>
            <person name="Henrissat B."/>
            <person name="Kuo A."/>
            <person name="Liang C."/>
            <person name="Lipzen A."/>
            <person name="Lutzoni F."/>
            <person name="Magnuson J."/>
            <person name="Mondo S."/>
            <person name="Nolan M."/>
            <person name="Ohm R."/>
            <person name="Pangilinan J."/>
            <person name="Park H.-J."/>
            <person name="Ramirez L."/>
            <person name="Alfaro M."/>
            <person name="Sun H."/>
            <person name="Tritt A."/>
            <person name="Yoshinaga Y."/>
            <person name="Zwiers L.-H."/>
            <person name="Turgeon B."/>
            <person name="Goodwin S."/>
            <person name="Spatafora J."/>
            <person name="Crous P."/>
            <person name="Grigoriev I."/>
        </authorList>
    </citation>
    <scope>NUCLEOTIDE SEQUENCE</scope>
    <source>
        <strain evidence="8">CBS 113389</strain>
    </source>
</reference>
<dbReference type="GO" id="GO:0006281">
    <property type="term" value="P:DNA repair"/>
    <property type="evidence" value="ECO:0007669"/>
    <property type="project" value="UniProtKB-KW"/>
</dbReference>
<dbReference type="Gene3D" id="1.10.20.10">
    <property type="entry name" value="Histone, subunit A"/>
    <property type="match status" value="1"/>
</dbReference>
<evidence type="ECO:0000256" key="4">
    <source>
        <dbReference type="ARBA" id="ARBA00023125"/>
    </source>
</evidence>
<keyword evidence="9" id="KW-1185">Reference proteome</keyword>
<name>A0A6A6PLI7_9PEZI</name>
<dbReference type="GeneID" id="54476652"/>
<comment type="similarity">
    <text evidence="2">Belongs to the CENP-X/MHF2 family.</text>
</comment>
<keyword evidence="5" id="KW-0234">DNA repair</keyword>
<dbReference type="GO" id="GO:0071821">
    <property type="term" value="C:FANCM-MHF complex"/>
    <property type="evidence" value="ECO:0007669"/>
    <property type="project" value="TreeGrafter"/>
</dbReference>
<dbReference type="GO" id="GO:0051382">
    <property type="term" value="P:kinetochore assembly"/>
    <property type="evidence" value="ECO:0007669"/>
    <property type="project" value="InterPro"/>
</dbReference>
<dbReference type="AlphaFoldDB" id="A0A6A6PLI7"/>
<sequence length="229" mass="25687">MPPKKEVKEAVVYPASKRKAPPFKPQRPSKIPRNPSTDAEKQQARSKPTAPRRKKKVVPQVDEEESSDGGEVHKAKAVDLKSDSDSDEELDENPLAPQRRPTKPQAQMTSKRKDSSRESPVSIPHDLSTSTIPDAPPALSQSDDIIAIPQPLLVRLLHERFTDKKTKIDKHAVQVLQKYLEVFVREAIARAQLQKKEDAEKVDARGEVDVNWLELEDLDKVAAGMLLDF</sequence>
<accession>A0A6A6PLI7</accession>
<gene>
    <name evidence="8" type="ORF">BDY17DRAFT_312743</name>
</gene>
<proteinExistence type="inferred from homology"/>
<evidence type="ECO:0000256" key="1">
    <source>
        <dbReference type="ARBA" id="ARBA00004123"/>
    </source>
</evidence>
<evidence type="ECO:0000313" key="8">
    <source>
        <dbReference type="EMBL" id="KAF2480940.1"/>
    </source>
</evidence>
<protein>
    <submittedName>
        <fullName evidence="8">CENP-S associating centromere protein X-domain-containing protein</fullName>
    </submittedName>
</protein>
<dbReference type="CDD" id="cd22921">
    <property type="entry name" value="HFD_CENP-X"/>
    <property type="match status" value="1"/>
</dbReference>
<evidence type="ECO:0000313" key="9">
    <source>
        <dbReference type="Proteomes" id="UP000799767"/>
    </source>
</evidence>
<evidence type="ECO:0000256" key="5">
    <source>
        <dbReference type="ARBA" id="ARBA00023204"/>
    </source>
</evidence>
<evidence type="ECO:0000256" key="2">
    <source>
        <dbReference type="ARBA" id="ARBA00009359"/>
    </source>
</evidence>
<dbReference type="RefSeq" id="XP_033587510.1">
    <property type="nucleotide sequence ID" value="XM_033735650.1"/>
</dbReference>
<dbReference type="GO" id="GO:0003677">
    <property type="term" value="F:DNA binding"/>
    <property type="evidence" value="ECO:0007669"/>
    <property type="project" value="UniProtKB-KW"/>
</dbReference>
<evidence type="ECO:0000256" key="6">
    <source>
        <dbReference type="ARBA" id="ARBA00023242"/>
    </source>
</evidence>
<organism evidence="8 9">
    <name type="scientific">Neohortaea acidophila</name>
    <dbReference type="NCBI Taxonomy" id="245834"/>
    <lineage>
        <taxon>Eukaryota</taxon>
        <taxon>Fungi</taxon>
        <taxon>Dikarya</taxon>
        <taxon>Ascomycota</taxon>
        <taxon>Pezizomycotina</taxon>
        <taxon>Dothideomycetes</taxon>
        <taxon>Dothideomycetidae</taxon>
        <taxon>Mycosphaerellales</taxon>
        <taxon>Teratosphaeriaceae</taxon>
        <taxon>Neohortaea</taxon>
    </lineage>
</organism>
<keyword evidence="6" id="KW-0539">Nucleus</keyword>
<dbReference type="PANTHER" id="PTHR28680:SF1">
    <property type="entry name" value="CENTROMERE PROTEIN X"/>
    <property type="match status" value="1"/>
</dbReference>
<evidence type="ECO:0000256" key="3">
    <source>
        <dbReference type="ARBA" id="ARBA00022763"/>
    </source>
</evidence>
<dbReference type="GO" id="GO:0000712">
    <property type="term" value="P:resolution of meiotic recombination intermediates"/>
    <property type="evidence" value="ECO:0007669"/>
    <property type="project" value="TreeGrafter"/>
</dbReference>
<feature type="region of interest" description="Disordered" evidence="7">
    <location>
        <begin position="1"/>
        <end position="141"/>
    </location>
</feature>
<evidence type="ECO:0000256" key="7">
    <source>
        <dbReference type="SAM" id="MobiDB-lite"/>
    </source>
</evidence>
<dbReference type="GO" id="GO:0046982">
    <property type="term" value="F:protein heterodimerization activity"/>
    <property type="evidence" value="ECO:0007669"/>
    <property type="project" value="InterPro"/>
</dbReference>
<dbReference type="OrthoDB" id="2500381at2759"/>
<dbReference type="EMBL" id="MU001639">
    <property type="protein sequence ID" value="KAF2480940.1"/>
    <property type="molecule type" value="Genomic_DNA"/>
</dbReference>
<dbReference type="Pfam" id="PF09415">
    <property type="entry name" value="CENP-X"/>
    <property type="match status" value="1"/>
</dbReference>
<dbReference type="InterPro" id="IPR018552">
    <property type="entry name" value="CENP-X"/>
</dbReference>
<keyword evidence="3" id="KW-0227">DNA damage</keyword>
<feature type="compositionally biased region" description="Basic and acidic residues" evidence="7">
    <location>
        <begin position="70"/>
        <end position="84"/>
    </location>
</feature>
<dbReference type="Proteomes" id="UP000799767">
    <property type="component" value="Unassembled WGS sequence"/>
</dbReference>
<dbReference type="GO" id="GO:0031297">
    <property type="term" value="P:replication fork processing"/>
    <property type="evidence" value="ECO:0007669"/>
    <property type="project" value="TreeGrafter"/>
</dbReference>
<dbReference type="PANTHER" id="PTHR28680">
    <property type="entry name" value="CENTROMERE PROTEIN X"/>
    <property type="match status" value="1"/>
</dbReference>